<evidence type="ECO:0008006" key="4">
    <source>
        <dbReference type="Google" id="ProtNLM"/>
    </source>
</evidence>
<sequence>MKKVVAYLMLTSMESTFIALILWPLIHSYIPFAIWIFSILVIPIFISLVPDHSLAFPSILGFRVKLRFQHP</sequence>
<keyword evidence="1" id="KW-0812">Transmembrane</keyword>
<protein>
    <recommendedName>
        <fullName evidence="4">Integral membrane protein</fullName>
    </recommendedName>
</protein>
<keyword evidence="1" id="KW-1133">Transmembrane helix</keyword>
<evidence type="ECO:0000256" key="1">
    <source>
        <dbReference type="SAM" id="Phobius"/>
    </source>
</evidence>
<organism evidence="2 3">
    <name type="scientific">Lactiplantibacillus paraplantarum</name>
    <dbReference type="NCBI Taxonomy" id="60520"/>
    <lineage>
        <taxon>Bacteria</taxon>
        <taxon>Bacillati</taxon>
        <taxon>Bacillota</taxon>
        <taxon>Bacilli</taxon>
        <taxon>Lactobacillales</taxon>
        <taxon>Lactobacillaceae</taxon>
        <taxon>Lactiplantibacillus</taxon>
    </lineage>
</organism>
<evidence type="ECO:0000313" key="2">
    <source>
        <dbReference type="EMBL" id="GBF02191.1"/>
    </source>
</evidence>
<dbReference type="Proteomes" id="UP000236162">
    <property type="component" value="Unassembled WGS sequence"/>
</dbReference>
<keyword evidence="3" id="KW-1185">Reference proteome</keyword>
<reference evidence="2 3" key="1">
    <citation type="submission" date="2017-04" db="EMBL/GenBank/DDBJ databases">
        <title>In vitro and in silico characterization of Lactobacillus paraplantarum D2-1, a starter culture for soymilk fermentation.</title>
        <authorList>
            <person name="Endo A."/>
            <person name="Sasaki F."/>
            <person name="Maeno S."/>
            <person name="Kanesaki Y."/>
            <person name="Kubota E."/>
            <person name="Torres G.A."/>
            <person name="Tomita S."/>
            <person name="Nakagawa J."/>
        </authorList>
    </citation>
    <scope>NUCLEOTIDE SEQUENCE [LARGE SCALE GENOMIC DNA]</scope>
    <source>
        <strain evidence="2 3">D2-1</strain>
    </source>
</reference>
<dbReference type="EMBL" id="BDOR01000008">
    <property type="protein sequence ID" value="GBF02191.1"/>
    <property type="molecule type" value="Genomic_DNA"/>
</dbReference>
<evidence type="ECO:0000313" key="3">
    <source>
        <dbReference type="Proteomes" id="UP000236162"/>
    </source>
</evidence>
<feature type="transmembrane region" description="Helical" evidence="1">
    <location>
        <begin position="32"/>
        <end position="49"/>
    </location>
</feature>
<keyword evidence="1" id="KW-0472">Membrane</keyword>
<accession>A0ABQ0NAW0</accession>
<proteinExistence type="predicted"/>
<comment type="caution">
    <text evidence="2">The sequence shown here is derived from an EMBL/GenBank/DDBJ whole genome shotgun (WGS) entry which is preliminary data.</text>
</comment>
<name>A0ABQ0NAW0_9LACO</name>
<feature type="transmembrane region" description="Helical" evidence="1">
    <location>
        <begin position="7"/>
        <end position="26"/>
    </location>
</feature>
<gene>
    <name evidence="2" type="ORF">LPPLD21_01735</name>
</gene>